<dbReference type="PANTHER" id="PTHR46350:SF2">
    <property type="entry name" value="RAS LIKE FAMILY 10 MEMBER B"/>
    <property type="match status" value="1"/>
</dbReference>
<dbReference type="PANTHER" id="PTHR46350">
    <property type="entry name" value="RAS LIKE FAMILY 10 MEMBER B-RELATED"/>
    <property type="match status" value="1"/>
</dbReference>
<gene>
    <name evidence="2" type="ORF">L9F63_026159</name>
</gene>
<name>A0AAD8ES26_DIPPU</name>
<organism evidence="2 3">
    <name type="scientific">Diploptera punctata</name>
    <name type="common">Pacific beetle cockroach</name>
    <dbReference type="NCBI Taxonomy" id="6984"/>
    <lineage>
        <taxon>Eukaryota</taxon>
        <taxon>Metazoa</taxon>
        <taxon>Ecdysozoa</taxon>
        <taxon>Arthropoda</taxon>
        <taxon>Hexapoda</taxon>
        <taxon>Insecta</taxon>
        <taxon>Pterygota</taxon>
        <taxon>Neoptera</taxon>
        <taxon>Polyneoptera</taxon>
        <taxon>Dictyoptera</taxon>
        <taxon>Blattodea</taxon>
        <taxon>Blaberoidea</taxon>
        <taxon>Blaberidae</taxon>
        <taxon>Diplopterinae</taxon>
        <taxon>Diploptera</taxon>
    </lineage>
</organism>
<evidence type="ECO:0000313" key="2">
    <source>
        <dbReference type="EMBL" id="KAJ9600703.1"/>
    </source>
</evidence>
<dbReference type="EMBL" id="JASPKZ010000096">
    <property type="protein sequence ID" value="KAJ9600703.1"/>
    <property type="molecule type" value="Genomic_DNA"/>
</dbReference>
<evidence type="ECO:0000313" key="3">
    <source>
        <dbReference type="Proteomes" id="UP001233999"/>
    </source>
</evidence>
<protein>
    <submittedName>
        <fullName evidence="2">Uncharacterized protein</fullName>
    </submittedName>
</protein>
<dbReference type="AlphaFoldDB" id="A0AAD8ES26"/>
<keyword evidence="3" id="KW-1185">Reference proteome</keyword>
<dbReference type="InterPro" id="IPR052661">
    <property type="entry name" value="Ras-like_GTPase_Reg"/>
</dbReference>
<dbReference type="Proteomes" id="UP001233999">
    <property type="component" value="Unassembled WGS sequence"/>
</dbReference>
<dbReference type="GO" id="GO:0003924">
    <property type="term" value="F:GTPase activity"/>
    <property type="evidence" value="ECO:0007669"/>
    <property type="project" value="InterPro"/>
</dbReference>
<dbReference type="Gene3D" id="3.40.50.300">
    <property type="entry name" value="P-loop containing nucleotide triphosphate hydrolases"/>
    <property type="match status" value="1"/>
</dbReference>
<dbReference type="InterPro" id="IPR027417">
    <property type="entry name" value="P-loop_NTPase"/>
</dbReference>
<dbReference type="GO" id="GO:0005525">
    <property type="term" value="F:GTP binding"/>
    <property type="evidence" value="ECO:0007669"/>
    <property type="project" value="InterPro"/>
</dbReference>
<feature type="compositionally biased region" description="Gly residues" evidence="1">
    <location>
        <begin position="30"/>
        <end position="46"/>
    </location>
</feature>
<dbReference type="Pfam" id="PF00071">
    <property type="entry name" value="Ras"/>
    <property type="match status" value="1"/>
</dbReference>
<dbReference type="SUPFAM" id="SSF52540">
    <property type="entry name" value="P-loop containing nucleoside triphosphate hydrolases"/>
    <property type="match status" value="1"/>
</dbReference>
<proteinExistence type="predicted"/>
<comment type="caution">
    <text evidence="2">The sequence shown here is derived from an EMBL/GenBank/DDBJ whole genome shotgun (WGS) entry which is preliminary data.</text>
</comment>
<reference evidence="2" key="2">
    <citation type="submission" date="2023-05" db="EMBL/GenBank/DDBJ databases">
        <authorList>
            <person name="Fouks B."/>
        </authorList>
    </citation>
    <scope>NUCLEOTIDE SEQUENCE</scope>
    <source>
        <strain evidence="2">Stay&amp;Tobe</strain>
        <tissue evidence="2">Testes</tissue>
    </source>
</reference>
<feature type="region of interest" description="Disordered" evidence="1">
    <location>
        <begin position="26"/>
        <end position="46"/>
    </location>
</feature>
<sequence length="141" mass="14840">MLESRDMRNVPLLVVGNKQDLIVSSSTTGGAAGGNGGAGSSGASGSGGATVAIAGSSGGGASGKDVEYREKRRDIVNLVKKHWKCTYIECSAKYNWRVVAVFKELMKAVDSLETGQTNKEVCSPMMDNIHDALDRNKCSIL</sequence>
<reference evidence="2" key="1">
    <citation type="journal article" date="2023" name="IScience">
        <title>Live-bearing cockroach genome reveals convergent evolutionary mechanisms linked to viviparity in insects and beyond.</title>
        <authorList>
            <person name="Fouks B."/>
            <person name="Harrison M.C."/>
            <person name="Mikhailova A.A."/>
            <person name="Marchal E."/>
            <person name="English S."/>
            <person name="Carruthers M."/>
            <person name="Jennings E.C."/>
            <person name="Chiamaka E.L."/>
            <person name="Frigard R.A."/>
            <person name="Pippel M."/>
            <person name="Attardo G.M."/>
            <person name="Benoit J.B."/>
            <person name="Bornberg-Bauer E."/>
            <person name="Tobe S.S."/>
        </authorList>
    </citation>
    <scope>NUCLEOTIDE SEQUENCE</scope>
    <source>
        <strain evidence="2">Stay&amp;Tobe</strain>
    </source>
</reference>
<dbReference type="InterPro" id="IPR001806">
    <property type="entry name" value="Small_GTPase"/>
</dbReference>
<evidence type="ECO:0000256" key="1">
    <source>
        <dbReference type="SAM" id="MobiDB-lite"/>
    </source>
</evidence>
<accession>A0AAD8ES26</accession>